<dbReference type="PANTHER" id="PTHR11364">
    <property type="entry name" value="THIOSULFATE SULFERTANSFERASE"/>
    <property type="match status" value="1"/>
</dbReference>
<dbReference type="Gene3D" id="3.40.250.10">
    <property type="entry name" value="Rhodanese-like domain"/>
    <property type="match status" value="2"/>
</dbReference>
<keyword evidence="6" id="KW-1185">Reference proteome</keyword>
<sequence length="330" mass="34533">MSSATRPTPDREPTAGPGPDADRSPLITAQQLRTRLDDGLPPVLLDVRWTLAGAQRSDYLDAHLPGARFIDLDTELAEPHHQPVDERGRHPLPQPDRLQRALRAAGVRTDSPVVVYDARNGLAAARAWWLLRWAGHPDVQVLDGGLAAWTAAGGPTETGEPGPIEPGDVTVRGGQLPVAELDEVIAVAEGAGTRPGAAAPAVLLDARAPERYRGEREPMDPRPGHIPGAINLPMADLIDSDGRMLPIPQLRQRFSAALTRAAGTDRGGADSSETAPKLPLPIASCGSGITACHTVLAAEAAGIAMAMFPGSYSGWCATGRVVGTGEPQAG</sequence>
<accession>A0A849ABX5</accession>
<evidence type="ECO:0000313" key="5">
    <source>
        <dbReference type="EMBL" id="NNG37203.1"/>
    </source>
</evidence>
<feature type="domain" description="Rhodanese" evidence="4">
    <location>
        <begin position="43"/>
        <end position="158"/>
    </location>
</feature>
<dbReference type="AlphaFoldDB" id="A0A849ABX5"/>
<dbReference type="InterPro" id="IPR001307">
    <property type="entry name" value="Thiosulphate_STrfase_CS"/>
</dbReference>
<dbReference type="EMBL" id="JABEND010000011">
    <property type="protein sequence ID" value="NNG37203.1"/>
    <property type="molecule type" value="Genomic_DNA"/>
</dbReference>
<evidence type="ECO:0000259" key="4">
    <source>
        <dbReference type="PROSITE" id="PS50206"/>
    </source>
</evidence>
<comment type="caution">
    <text evidence="5">The sequence shown here is derived from an EMBL/GenBank/DDBJ whole genome shotgun (WGS) entry which is preliminary data.</text>
</comment>
<dbReference type="PANTHER" id="PTHR11364:SF27">
    <property type="entry name" value="SULFURTRANSFERASE"/>
    <property type="match status" value="1"/>
</dbReference>
<keyword evidence="2" id="KW-0677">Repeat</keyword>
<keyword evidence="1 5" id="KW-0808">Transferase</keyword>
<dbReference type="InterPro" id="IPR001763">
    <property type="entry name" value="Rhodanese-like_dom"/>
</dbReference>
<evidence type="ECO:0000313" key="6">
    <source>
        <dbReference type="Proteomes" id="UP000562984"/>
    </source>
</evidence>
<reference evidence="5 6" key="1">
    <citation type="submission" date="2020-05" db="EMBL/GenBank/DDBJ databases">
        <title>Nakamurella sp. DB0629 isolated from air conditioner.</title>
        <authorList>
            <person name="Kim D.H."/>
            <person name="Kim D.-U."/>
        </authorList>
    </citation>
    <scope>NUCLEOTIDE SEQUENCE [LARGE SCALE GENOMIC DNA]</scope>
    <source>
        <strain evidence="5 6">DB0629</strain>
    </source>
</reference>
<evidence type="ECO:0000256" key="3">
    <source>
        <dbReference type="SAM" id="MobiDB-lite"/>
    </source>
</evidence>
<dbReference type="InterPro" id="IPR045078">
    <property type="entry name" value="TST/MPST-like"/>
</dbReference>
<dbReference type="RefSeq" id="WP_171200907.1">
    <property type="nucleotide sequence ID" value="NZ_JABEND010000011.1"/>
</dbReference>
<dbReference type="SUPFAM" id="SSF52821">
    <property type="entry name" value="Rhodanese/Cell cycle control phosphatase"/>
    <property type="match status" value="2"/>
</dbReference>
<gene>
    <name evidence="5" type="ORF">HKD39_16130</name>
</gene>
<proteinExistence type="predicted"/>
<dbReference type="InterPro" id="IPR036873">
    <property type="entry name" value="Rhodanese-like_dom_sf"/>
</dbReference>
<feature type="domain" description="Rhodanese" evidence="4">
    <location>
        <begin position="197"/>
        <end position="324"/>
    </location>
</feature>
<evidence type="ECO:0000256" key="2">
    <source>
        <dbReference type="ARBA" id="ARBA00022737"/>
    </source>
</evidence>
<dbReference type="Pfam" id="PF00581">
    <property type="entry name" value="Rhodanese"/>
    <property type="match status" value="2"/>
</dbReference>
<dbReference type="PROSITE" id="PS50206">
    <property type="entry name" value="RHODANESE_3"/>
    <property type="match status" value="2"/>
</dbReference>
<feature type="region of interest" description="Disordered" evidence="3">
    <location>
        <begin position="1"/>
        <end position="26"/>
    </location>
</feature>
<dbReference type="PROSITE" id="PS00380">
    <property type="entry name" value="RHODANESE_1"/>
    <property type="match status" value="1"/>
</dbReference>
<evidence type="ECO:0000256" key="1">
    <source>
        <dbReference type="ARBA" id="ARBA00022679"/>
    </source>
</evidence>
<dbReference type="CDD" id="cd01448">
    <property type="entry name" value="TST_Repeat_1"/>
    <property type="match status" value="1"/>
</dbReference>
<protein>
    <submittedName>
        <fullName evidence="5">Sulfurtransferase</fullName>
    </submittedName>
</protein>
<name>A0A849ABX5_9ACTN</name>
<dbReference type="SMART" id="SM00450">
    <property type="entry name" value="RHOD"/>
    <property type="match status" value="2"/>
</dbReference>
<organism evidence="5 6">
    <name type="scientific">Nakamurella aerolata</name>
    <dbReference type="NCBI Taxonomy" id="1656892"/>
    <lineage>
        <taxon>Bacteria</taxon>
        <taxon>Bacillati</taxon>
        <taxon>Actinomycetota</taxon>
        <taxon>Actinomycetes</taxon>
        <taxon>Nakamurellales</taxon>
        <taxon>Nakamurellaceae</taxon>
        <taxon>Nakamurella</taxon>
    </lineage>
</organism>
<dbReference type="GO" id="GO:0004792">
    <property type="term" value="F:thiosulfate-cyanide sulfurtransferase activity"/>
    <property type="evidence" value="ECO:0007669"/>
    <property type="project" value="InterPro"/>
</dbReference>
<dbReference type="Proteomes" id="UP000562984">
    <property type="component" value="Unassembled WGS sequence"/>
</dbReference>